<feature type="region of interest" description="Disordered" evidence="1">
    <location>
        <begin position="1"/>
        <end position="25"/>
    </location>
</feature>
<evidence type="ECO:0000313" key="2">
    <source>
        <dbReference type="EMBL" id="KUM89840.1"/>
    </source>
</evidence>
<reference evidence="2 3" key="1">
    <citation type="submission" date="2015-10" db="EMBL/GenBank/DDBJ databases">
        <title>Draft genome sequence of Streptomyces pseudovenezuelae DSM 40212, type strain for the species Streptomyces pseudovenezuelae.</title>
        <authorList>
            <person name="Ruckert C."/>
            <person name="Winkler A."/>
            <person name="Kalinowski J."/>
            <person name="Kampfer P."/>
            <person name="Glaeser S."/>
        </authorList>
    </citation>
    <scope>NUCLEOTIDE SEQUENCE [LARGE SCALE GENOMIC DNA]</scope>
    <source>
        <strain evidence="2 3">DSM 40212</strain>
    </source>
</reference>
<protein>
    <recommendedName>
        <fullName evidence="4">Tat pathway signal sequence domain protein</fullName>
    </recommendedName>
</protein>
<name>A0A117PSZ1_9ACTN</name>
<sequence length="228" mass="24363">MTGIGPVEPVDSSDREESYDVIGTDGPRLTDRWSARWRGLPPRTRRATLTATTIALLAAGVLLPRTLSGDQRPEPEDTPVPWPANVTAWRYLGPAGLPEPPGTRPTSGRFRFAVDVRGGPPVTLQVTGAAFTGLTAHALPDAFTVHPGTTRRVTVEISVSDCSVLPQNADLPFLDVTLRNARAIQHHSFIFGQAYSRDLFRLLRGACAATPAPQPGRPTGSAGSQNAD</sequence>
<comment type="caution">
    <text evidence="2">The sequence shown here is derived from an EMBL/GenBank/DDBJ whole genome shotgun (WGS) entry which is preliminary data.</text>
</comment>
<evidence type="ECO:0000313" key="3">
    <source>
        <dbReference type="Proteomes" id="UP000053039"/>
    </source>
</evidence>
<dbReference type="RefSeq" id="WP_031041925.1">
    <property type="nucleotide sequence ID" value="NZ_JBIVKX010000007.1"/>
</dbReference>
<accession>A0A117PSZ1</accession>
<proteinExistence type="predicted"/>
<dbReference type="Proteomes" id="UP000053039">
    <property type="component" value="Unassembled WGS sequence"/>
</dbReference>
<organism evidence="2 3">
    <name type="scientific">Streptomyces pseudovenezuelae</name>
    <dbReference type="NCBI Taxonomy" id="67350"/>
    <lineage>
        <taxon>Bacteria</taxon>
        <taxon>Bacillati</taxon>
        <taxon>Actinomycetota</taxon>
        <taxon>Actinomycetes</taxon>
        <taxon>Kitasatosporales</taxon>
        <taxon>Streptomycetaceae</taxon>
        <taxon>Streptomyces</taxon>
        <taxon>Streptomyces aurantiacus group</taxon>
    </lineage>
</organism>
<evidence type="ECO:0008006" key="4">
    <source>
        <dbReference type="Google" id="ProtNLM"/>
    </source>
</evidence>
<dbReference type="OrthoDB" id="3869857at2"/>
<gene>
    <name evidence="2" type="ORF">AQI94_05955</name>
</gene>
<dbReference type="AlphaFoldDB" id="A0A117PSZ1"/>
<dbReference type="EMBL" id="LMWM01000006">
    <property type="protein sequence ID" value="KUM89840.1"/>
    <property type="molecule type" value="Genomic_DNA"/>
</dbReference>
<evidence type="ECO:0000256" key="1">
    <source>
        <dbReference type="SAM" id="MobiDB-lite"/>
    </source>
</evidence>